<keyword evidence="4" id="KW-0902">Two-component regulatory system</keyword>
<dbReference type="InterPro" id="IPR001789">
    <property type="entry name" value="Sig_transdc_resp-reg_receiver"/>
</dbReference>
<dbReference type="InterPro" id="IPR025943">
    <property type="entry name" value="Sigma_54_int_dom_ATP-bd_2"/>
</dbReference>
<dbReference type="CDD" id="cd00009">
    <property type="entry name" value="AAA"/>
    <property type="match status" value="1"/>
</dbReference>
<accession>A0A425YCS2</accession>
<dbReference type="InterPro" id="IPR002078">
    <property type="entry name" value="Sigma_54_int"/>
</dbReference>
<dbReference type="InterPro" id="IPR058031">
    <property type="entry name" value="AAA_lid_NorR"/>
</dbReference>
<feature type="domain" description="Sigma-54 factor interaction" evidence="8">
    <location>
        <begin position="139"/>
        <end position="368"/>
    </location>
</feature>
<dbReference type="Gene3D" id="3.40.50.300">
    <property type="entry name" value="P-loop containing nucleotide triphosphate hydrolases"/>
    <property type="match status" value="1"/>
</dbReference>
<sequence>MSKILIIDDEKSIRNTLKEILSYEDYEISLAENGLEGIELAKSDEFDVVLCDIKMPQMDGIEVLEKIQELGLDTPVIMISGHGNIDTAVESIKKGAFDFLEKPLDLNRILITIRNAMDKSKLITETKVLKRKVSKKYEMIGASGVLESVNSMIDKVAPTDARVLITGPNGTGKELVAHRIHEQSNRSKCPFVEVNCAAIPSELIESELFGHEKGSFTSAIKQRKGKFELADGGTLFLDEIGDMSLSAQAKVLRALQENRITRVGGDKEINVNVRVIAATNKNLAEEIENNNFREDLYHRLSVILISVPPLNDRTEDIPLLANHFIETICGEMGVPQKSIDEEAIKELQKINYTGNIREFRNIIERLIILGQEKISAEDVKSYTKSSS</sequence>
<evidence type="ECO:0000313" key="12">
    <source>
        <dbReference type="Proteomes" id="UP000285951"/>
    </source>
</evidence>
<evidence type="ECO:0000256" key="2">
    <source>
        <dbReference type="ARBA" id="ARBA00022741"/>
    </source>
</evidence>
<dbReference type="Proteomes" id="UP000285951">
    <property type="component" value="Unassembled WGS sequence"/>
</dbReference>
<evidence type="ECO:0000256" key="7">
    <source>
        <dbReference type="PROSITE-ProRule" id="PRU00169"/>
    </source>
</evidence>
<dbReference type="Proteomes" id="UP000462449">
    <property type="component" value="Unassembled WGS sequence"/>
</dbReference>
<dbReference type="InterPro" id="IPR027417">
    <property type="entry name" value="P-loop_NTPase"/>
</dbReference>
<dbReference type="Pfam" id="PF00158">
    <property type="entry name" value="Sigma54_activat"/>
    <property type="match status" value="1"/>
</dbReference>
<dbReference type="EMBL" id="WOTW01000002">
    <property type="protein sequence ID" value="MUP36514.1"/>
    <property type="molecule type" value="Genomic_DNA"/>
</dbReference>
<dbReference type="PANTHER" id="PTHR32071:SF17">
    <property type="entry name" value="TRANSCRIPTIONAL REGULATOR (NTRC FAMILY)"/>
    <property type="match status" value="1"/>
</dbReference>
<protein>
    <submittedName>
        <fullName evidence="10">Response regulator</fullName>
    </submittedName>
</protein>
<dbReference type="GO" id="GO:0000160">
    <property type="term" value="P:phosphorelay signal transduction system"/>
    <property type="evidence" value="ECO:0007669"/>
    <property type="project" value="UniProtKB-KW"/>
</dbReference>
<comment type="caution">
    <text evidence="10">The sequence shown here is derived from an EMBL/GenBank/DDBJ whole genome shotgun (WGS) entry which is preliminary data.</text>
</comment>
<evidence type="ECO:0000259" key="9">
    <source>
        <dbReference type="PROSITE" id="PS50110"/>
    </source>
</evidence>
<keyword evidence="3" id="KW-0067">ATP-binding</keyword>
<dbReference type="SMART" id="SM00448">
    <property type="entry name" value="REC"/>
    <property type="match status" value="1"/>
</dbReference>
<evidence type="ECO:0000313" key="10">
    <source>
        <dbReference type="EMBL" id="MUP36514.1"/>
    </source>
</evidence>
<dbReference type="PROSITE" id="PS50110">
    <property type="entry name" value="RESPONSE_REGULATORY"/>
    <property type="match status" value="1"/>
</dbReference>
<dbReference type="SMART" id="SM00382">
    <property type="entry name" value="AAA"/>
    <property type="match status" value="1"/>
</dbReference>
<keyword evidence="1 7" id="KW-0597">Phosphoprotein</keyword>
<dbReference type="PANTHER" id="PTHR32071">
    <property type="entry name" value="TRANSCRIPTIONAL REGULATORY PROTEIN"/>
    <property type="match status" value="1"/>
</dbReference>
<evidence type="ECO:0000256" key="1">
    <source>
        <dbReference type="ARBA" id="ARBA00022553"/>
    </source>
</evidence>
<dbReference type="FunFam" id="3.40.50.2300:FF:000018">
    <property type="entry name" value="DNA-binding transcriptional regulator NtrC"/>
    <property type="match status" value="1"/>
</dbReference>
<evidence type="ECO:0000256" key="4">
    <source>
        <dbReference type="ARBA" id="ARBA00023012"/>
    </source>
</evidence>
<dbReference type="FunFam" id="3.40.50.300:FF:000006">
    <property type="entry name" value="DNA-binding transcriptional regulator NtrC"/>
    <property type="match status" value="1"/>
</dbReference>
<keyword evidence="2" id="KW-0547">Nucleotide-binding</keyword>
<evidence type="ECO:0000256" key="3">
    <source>
        <dbReference type="ARBA" id="ARBA00022840"/>
    </source>
</evidence>
<dbReference type="EMBL" id="QTZN02000002">
    <property type="protein sequence ID" value="MVB05719.1"/>
    <property type="molecule type" value="Genomic_DNA"/>
</dbReference>
<reference evidence="11 12" key="1">
    <citation type="submission" date="2019-11" db="EMBL/GenBank/DDBJ databases">
        <title>Draft genome sequence of Labilibaculum sp. strain SYP isolated from Black Sea.</title>
        <authorList>
            <person name="Yadav S."/>
            <person name="Villanueva L."/>
        </authorList>
    </citation>
    <scope>NUCLEOTIDE SEQUENCE [LARGE SCALE GENOMIC DNA]</scope>
    <source>
        <strain evidence="11 12">44</strain>
    </source>
</reference>
<dbReference type="RefSeq" id="WP_124992455.1">
    <property type="nucleotide sequence ID" value="NZ_JAVCNR010000001.1"/>
</dbReference>
<dbReference type="PROSITE" id="PS50045">
    <property type="entry name" value="SIGMA54_INTERACT_4"/>
    <property type="match status" value="1"/>
</dbReference>
<evidence type="ECO:0000259" key="8">
    <source>
        <dbReference type="PROSITE" id="PS50045"/>
    </source>
</evidence>
<dbReference type="PROSITE" id="PS00676">
    <property type="entry name" value="SIGMA54_INTERACT_2"/>
    <property type="match status" value="1"/>
</dbReference>
<keyword evidence="5" id="KW-0805">Transcription regulation</keyword>
<reference evidence="10 13" key="2">
    <citation type="submission" date="2019-12" db="EMBL/GenBank/DDBJ databases">
        <title>Draft genome sequence of Labilibaculum sp. strain 44 isolated from deep waters of Black Sea.</title>
        <authorList>
            <person name="Yadav S."/>
            <person name="Villanueva L."/>
        </authorList>
    </citation>
    <scope>NUCLEOTIDE SEQUENCE [LARGE SCALE GENOMIC DNA]</scope>
    <source>
        <strain evidence="10 13">44</strain>
    </source>
</reference>
<evidence type="ECO:0000313" key="13">
    <source>
        <dbReference type="Proteomes" id="UP000462449"/>
    </source>
</evidence>
<evidence type="ECO:0000256" key="6">
    <source>
        <dbReference type="ARBA" id="ARBA00023163"/>
    </source>
</evidence>
<organism evidence="10 13">
    <name type="scientific">Labilibaculum euxinus</name>
    <dbReference type="NCBI Taxonomy" id="2686357"/>
    <lineage>
        <taxon>Bacteria</taxon>
        <taxon>Pseudomonadati</taxon>
        <taxon>Bacteroidota</taxon>
        <taxon>Bacteroidia</taxon>
        <taxon>Marinilabiliales</taxon>
        <taxon>Marinifilaceae</taxon>
        <taxon>Labilibaculum</taxon>
    </lineage>
</organism>
<dbReference type="GO" id="GO:0006355">
    <property type="term" value="P:regulation of DNA-templated transcription"/>
    <property type="evidence" value="ECO:0007669"/>
    <property type="project" value="InterPro"/>
</dbReference>
<dbReference type="SUPFAM" id="SSF52540">
    <property type="entry name" value="P-loop containing nucleoside triphosphate hydrolases"/>
    <property type="match status" value="1"/>
</dbReference>
<keyword evidence="12" id="KW-1185">Reference proteome</keyword>
<name>A0A425YCS2_9BACT</name>
<dbReference type="GO" id="GO:0005524">
    <property type="term" value="F:ATP binding"/>
    <property type="evidence" value="ECO:0007669"/>
    <property type="project" value="UniProtKB-KW"/>
</dbReference>
<feature type="modified residue" description="4-aspartylphosphate" evidence="7">
    <location>
        <position position="52"/>
    </location>
</feature>
<proteinExistence type="predicted"/>
<dbReference type="AlphaFoldDB" id="A0A425YCS2"/>
<feature type="domain" description="Response regulatory" evidence="9">
    <location>
        <begin position="3"/>
        <end position="117"/>
    </location>
</feature>
<keyword evidence="6" id="KW-0804">Transcription</keyword>
<dbReference type="Gene3D" id="1.10.8.60">
    <property type="match status" value="1"/>
</dbReference>
<dbReference type="Pfam" id="PF00072">
    <property type="entry name" value="Response_reg"/>
    <property type="match status" value="1"/>
</dbReference>
<dbReference type="Pfam" id="PF25601">
    <property type="entry name" value="AAA_lid_14"/>
    <property type="match status" value="1"/>
</dbReference>
<dbReference type="InterPro" id="IPR003593">
    <property type="entry name" value="AAA+_ATPase"/>
</dbReference>
<dbReference type="OrthoDB" id="9810703at2"/>
<evidence type="ECO:0000256" key="5">
    <source>
        <dbReference type="ARBA" id="ARBA00023015"/>
    </source>
</evidence>
<dbReference type="CDD" id="cd17550">
    <property type="entry name" value="REC_NtrX-like"/>
    <property type="match status" value="1"/>
</dbReference>
<gene>
    <name evidence="11" type="ORF">DWB62_001630</name>
    <name evidence="10" type="ORF">GNY23_01630</name>
</gene>
<dbReference type="Gene3D" id="3.40.50.2300">
    <property type="match status" value="1"/>
</dbReference>
<dbReference type="SUPFAM" id="SSF52172">
    <property type="entry name" value="CheY-like"/>
    <property type="match status" value="1"/>
</dbReference>
<dbReference type="InterPro" id="IPR011006">
    <property type="entry name" value="CheY-like_superfamily"/>
</dbReference>
<evidence type="ECO:0000313" key="11">
    <source>
        <dbReference type="EMBL" id="MVB05719.1"/>
    </source>
</evidence>